<sequence>MSSAAGESPSVLPAAGENSSALPAAGAVSAHIAEFLSFQSEMARCEAEETANPTGGVSPRPEPSGSSTTPATVDDIEPVHESMPPPTANRVIVLALPVLGAISAATPKGRKRPCTDSDVAKKRRCAKEPWAGSLPAKGSSSVSTSRQRAKAKTAKSSELRRLKGKIKSGEGSLTGLNEEAKEATRAGDLARASIATSEAQLLRGEAPPSPRAKEADLSARRAELAEVEGDFDQILVDLKSECVLPSSSGDGEGQDPIVEEGAHGVIPNPEGVIGEGEAPCAEDV</sequence>
<feature type="region of interest" description="Disordered" evidence="1">
    <location>
        <begin position="44"/>
        <end position="85"/>
    </location>
</feature>
<feature type="region of interest" description="Disordered" evidence="1">
    <location>
        <begin position="104"/>
        <end position="188"/>
    </location>
</feature>
<comment type="caution">
    <text evidence="2">The sequence shown here is derived from an EMBL/GenBank/DDBJ whole genome shotgun (WGS) entry which is preliminary data.</text>
</comment>
<feature type="region of interest" description="Disordered" evidence="1">
    <location>
        <begin position="1"/>
        <end position="23"/>
    </location>
</feature>
<reference evidence="2" key="1">
    <citation type="submission" date="2019-12" db="EMBL/GenBank/DDBJ databases">
        <title>Genome sequencing and annotation of Brassica cretica.</title>
        <authorList>
            <person name="Studholme D.J."/>
            <person name="Sarris P."/>
        </authorList>
    </citation>
    <scope>NUCLEOTIDE SEQUENCE</scope>
    <source>
        <strain evidence="2">PFS-109/04</strain>
        <tissue evidence="2">Leaf</tissue>
    </source>
</reference>
<name>A0A8S9QKV0_BRACR</name>
<gene>
    <name evidence="2" type="ORF">F2Q69_00023022</name>
</gene>
<evidence type="ECO:0000313" key="2">
    <source>
        <dbReference type="EMBL" id="KAF3538844.1"/>
    </source>
</evidence>
<dbReference type="Proteomes" id="UP000712600">
    <property type="component" value="Unassembled WGS sequence"/>
</dbReference>
<accession>A0A8S9QKV0</accession>
<proteinExistence type="predicted"/>
<feature type="region of interest" description="Disordered" evidence="1">
    <location>
        <begin position="245"/>
        <end position="284"/>
    </location>
</feature>
<dbReference type="AlphaFoldDB" id="A0A8S9QKV0"/>
<organism evidence="2 3">
    <name type="scientific">Brassica cretica</name>
    <name type="common">Mustard</name>
    <dbReference type="NCBI Taxonomy" id="69181"/>
    <lineage>
        <taxon>Eukaryota</taxon>
        <taxon>Viridiplantae</taxon>
        <taxon>Streptophyta</taxon>
        <taxon>Embryophyta</taxon>
        <taxon>Tracheophyta</taxon>
        <taxon>Spermatophyta</taxon>
        <taxon>Magnoliopsida</taxon>
        <taxon>eudicotyledons</taxon>
        <taxon>Gunneridae</taxon>
        <taxon>Pentapetalae</taxon>
        <taxon>rosids</taxon>
        <taxon>malvids</taxon>
        <taxon>Brassicales</taxon>
        <taxon>Brassicaceae</taxon>
        <taxon>Brassiceae</taxon>
        <taxon>Brassica</taxon>
    </lineage>
</organism>
<evidence type="ECO:0000313" key="3">
    <source>
        <dbReference type="Proteomes" id="UP000712600"/>
    </source>
</evidence>
<protein>
    <submittedName>
        <fullName evidence="2">Uncharacterized protein</fullName>
    </submittedName>
</protein>
<feature type="region of interest" description="Disordered" evidence="1">
    <location>
        <begin position="198"/>
        <end position="217"/>
    </location>
</feature>
<dbReference type="EMBL" id="QGKX02001290">
    <property type="protein sequence ID" value="KAF3538844.1"/>
    <property type="molecule type" value="Genomic_DNA"/>
</dbReference>
<evidence type="ECO:0000256" key="1">
    <source>
        <dbReference type="SAM" id="MobiDB-lite"/>
    </source>
</evidence>